<accession>A0AAN8EUJ0</accession>
<dbReference type="Gene3D" id="3.30.780.10">
    <property type="entry name" value="SUI1-like domain"/>
    <property type="match status" value="1"/>
</dbReference>
<dbReference type="EMBL" id="WIXE01021396">
    <property type="protein sequence ID" value="KAK5968421.1"/>
    <property type="molecule type" value="Genomic_DNA"/>
</dbReference>
<protein>
    <submittedName>
        <fullName evidence="1">Uncharacterized protein</fullName>
    </submittedName>
</protein>
<gene>
    <name evidence="1" type="ORF">GCK32_022277</name>
</gene>
<dbReference type="Proteomes" id="UP001331761">
    <property type="component" value="Unassembled WGS sequence"/>
</dbReference>
<organism evidence="1 2">
    <name type="scientific">Trichostrongylus colubriformis</name>
    <name type="common">Black scour worm</name>
    <dbReference type="NCBI Taxonomy" id="6319"/>
    <lineage>
        <taxon>Eukaryota</taxon>
        <taxon>Metazoa</taxon>
        <taxon>Ecdysozoa</taxon>
        <taxon>Nematoda</taxon>
        <taxon>Chromadorea</taxon>
        <taxon>Rhabditida</taxon>
        <taxon>Rhabditina</taxon>
        <taxon>Rhabditomorpha</taxon>
        <taxon>Strongyloidea</taxon>
        <taxon>Trichostrongylidae</taxon>
        <taxon>Trichostrongylus</taxon>
    </lineage>
</organism>
<comment type="caution">
    <text evidence="1">The sequence shown here is derived from an EMBL/GenBank/DDBJ whole genome shotgun (WGS) entry which is preliminary data.</text>
</comment>
<keyword evidence="2" id="KW-1185">Reference proteome</keyword>
<feature type="non-terminal residue" evidence="1">
    <location>
        <position position="1"/>
    </location>
</feature>
<reference evidence="1 2" key="1">
    <citation type="submission" date="2019-10" db="EMBL/GenBank/DDBJ databases">
        <title>Assembly and Annotation for the nematode Trichostrongylus colubriformis.</title>
        <authorList>
            <person name="Martin J."/>
        </authorList>
    </citation>
    <scope>NUCLEOTIDE SEQUENCE [LARGE SCALE GENOMIC DNA]</scope>
    <source>
        <strain evidence="1">G859</strain>
        <tissue evidence="1">Whole worm</tissue>
    </source>
</reference>
<dbReference type="AlphaFoldDB" id="A0AAN8EUJ0"/>
<evidence type="ECO:0000313" key="2">
    <source>
        <dbReference type="Proteomes" id="UP001331761"/>
    </source>
</evidence>
<proteinExistence type="predicted"/>
<sequence length="137" mass="15141">SSISSVTYPKLCVLHGVTSLLQMIRSLLRCVPSVRSEAVRSLSSAPEAIDDESKPWLNPWKRALPEKTSTLTSVEEVKIDWSYVERLMPHDVVPPLPVHKSYPTPSGWQPPQGKASTSFLPAIPSCSCKSILFHGFI</sequence>
<evidence type="ECO:0000313" key="1">
    <source>
        <dbReference type="EMBL" id="KAK5968421.1"/>
    </source>
</evidence>
<name>A0AAN8EUJ0_TRICO</name>